<sequence length="327" mass="38420">MDDIEGIKSLLSTSNVAIIKKLYFYESDKTKESIIVILNEMIDKQRFYNDTNMTEWLLDNIEFDPKILNWMFESLIKTDKYSLPSQINNSPAITKLINLGAHITTTETHKNYKLIHDGLIFLSKDDFFNYVSKHGFVVNTQNIKPIFYSDGKITPYEEVLMIEYRTFVDKNIYDYLYNLWIQQTLHIDDIYEVLRIIFGQNYEAHENVINSLISIAHSNNVSKELAFCLTNHNINRGIPTYFEKYDFFGEIEFLQKVSRTMRYRRRSDFEANDPELDELLGAISANAEANRLYKIIIDNIGSYRPSEIIYDDEIKNVISLKNIVEKK</sequence>
<dbReference type="AlphaFoldDB" id="A0A6C0C9F0"/>
<reference evidence="1" key="1">
    <citation type="journal article" date="2020" name="Nature">
        <title>Giant virus diversity and host interactions through global metagenomics.</title>
        <authorList>
            <person name="Schulz F."/>
            <person name="Roux S."/>
            <person name="Paez-Espino D."/>
            <person name="Jungbluth S."/>
            <person name="Walsh D.A."/>
            <person name="Denef V.J."/>
            <person name="McMahon K.D."/>
            <person name="Konstantinidis K.T."/>
            <person name="Eloe-Fadrosh E.A."/>
            <person name="Kyrpides N.C."/>
            <person name="Woyke T."/>
        </authorList>
    </citation>
    <scope>NUCLEOTIDE SEQUENCE</scope>
    <source>
        <strain evidence="1">GVMAG-M-3300020192-26</strain>
    </source>
</reference>
<evidence type="ECO:0000313" key="1">
    <source>
        <dbReference type="EMBL" id="QHT00997.1"/>
    </source>
</evidence>
<name>A0A6C0C9F0_9ZZZZ</name>
<organism evidence="1">
    <name type="scientific">viral metagenome</name>
    <dbReference type="NCBI Taxonomy" id="1070528"/>
    <lineage>
        <taxon>unclassified sequences</taxon>
        <taxon>metagenomes</taxon>
        <taxon>organismal metagenomes</taxon>
    </lineage>
</organism>
<proteinExistence type="predicted"/>
<accession>A0A6C0C9F0</accession>
<protein>
    <submittedName>
        <fullName evidence="1">Uncharacterized protein</fullName>
    </submittedName>
</protein>
<dbReference type="EMBL" id="MN739362">
    <property type="protein sequence ID" value="QHT00997.1"/>
    <property type="molecule type" value="Genomic_DNA"/>
</dbReference>